<organism evidence="3 4">
    <name type="scientific">Gordonia malaquae NBRC 108250</name>
    <dbReference type="NCBI Taxonomy" id="1223542"/>
    <lineage>
        <taxon>Bacteria</taxon>
        <taxon>Bacillati</taxon>
        <taxon>Actinomycetota</taxon>
        <taxon>Actinomycetes</taxon>
        <taxon>Mycobacteriales</taxon>
        <taxon>Gordoniaceae</taxon>
        <taxon>Gordonia</taxon>
    </lineage>
</organism>
<dbReference type="Gene3D" id="3.40.630.30">
    <property type="match status" value="1"/>
</dbReference>
<dbReference type="SUPFAM" id="SSF55729">
    <property type="entry name" value="Acyl-CoA N-acyltransferases (Nat)"/>
    <property type="match status" value="1"/>
</dbReference>
<dbReference type="Proteomes" id="UP000035009">
    <property type="component" value="Unassembled WGS sequence"/>
</dbReference>
<feature type="transmembrane region" description="Helical" evidence="1">
    <location>
        <begin position="64"/>
        <end position="81"/>
    </location>
</feature>
<dbReference type="EMBL" id="BAOP01000014">
    <property type="protein sequence ID" value="GAC80039.1"/>
    <property type="molecule type" value="Genomic_DNA"/>
</dbReference>
<comment type="caution">
    <text evidence="3">The sequence shown here is derived from an EMBL/GenBank/DDBJ whole genome shotgun (WGS) entry which is preliminary data.</text>
</comment>
<name>M3VFE7_GORML</name>
<dbReference type="OrthoDB" id="5181201at2"/>
<evidence type="ECO:0000313" key="3">
    <source>
        <dbReference type="EMBL" id="GAC80039.1"/>
    </source>
</evidence>
<keyword evidence="1" id="KW-1133">Transmembrane helix</keyword>
<dbReference type="InterPro" id="IPR000182">
    <property type="entry name" value="GNAT_dom"/>
</dbReference>
<evidence type="ECO:0000313" key="4">
    <source>
        <dbReference type="Proteomes" id="UP000035009"/>
    </source>
</evidence>
<proteinExistence type="predicted"/>
<accession>M3VFE7</accession>
<dbReference type="GO" id="GO:0016747">
    <property type="term" value="F:acyltransferase activity, transferring groups other than amino-acyl groups"/>
    <property type="evidence" value="ECO:0007669"/>
    <property type="project" value="InterPro"/>
</dbReference>
<dbReference type="InterPro" id="IPR013653">
    <property type="entry name" value="GCN5-like_dom"/>
</dbReference>
<evidence type="ECO:0000256" key="1">
    <source>
        <dbReference type="SAM" id="Phobius"/>
    </source>
</evidence>
<keyword evidence="4" id="KW-1185">Reference proteome</keyword>
<feature type="transmembrane region" description="Helical" evidence="1">
    <location>
        <begin position="39"/>
        <end position="58"/>
    </location>
</feature>
<keyword evidence="1" id="KW-0812">Transmembrane</keyword>
<protein>
    <recommendedName>
        <fullName evidence="2">N-acetyltransferase domain-containing protein</fullName>
    </recommendedName>
</protein>
<evidence type="ECO:0000259" key="2">
    <source>
        <dbReference type="PROSITE" id="PS51186"/>
    </source>
</evidence>
<dbReference type="PROSITE" id="PS51186">
    <property type="entry name" value="GNAT"/>
    <property type="match status" value="1"/>
</dbReference>
<gene>
    <name evidence="3" type="ORF">GM1_014_00310</name>
</gene>
<feature type="domain" description="N-acetyltransferase" evidence="2">
    <location>
        <begin position="218"/>
        <end position="391"/>
    </location>
</feature>
<reference evidence="3 4" key="1">
    <citation type="submission" date="2013-02" db="EMBL/GenBank/DDBJ databases">
        <title>Whole genome shotgun sequence of Gordonia malaquae NBRC 108250.</title>
        <authorList>
            <person name="Yoshida I."/>
            <person name="Hosoyama A."/>
            <person name="Tsuchikane K."/>
            <person name="Ando Y."/>
            <person name="Baba S."/>
            <person name="Ohji S."/>
            <person name="Hamada M."/>
            <person name="Tamura T."/>
            <person name="Yamazoe A."/>
            <person name="Yamazaki S."/>
            <person name="Fujita N."/>
        </authorList>
    </citation>
    <scope>NUCLEOTIDE SEQUENCE [LARGE SCALE GENOMIC DNA]</scope>
    <source>
        <strain evidence="3 4">NBRC 108250</strain>
    </source>
</reference>
<keyword evidence="1" id="KW-0472">Membrane</keyword>
<dbReference type="eggNOG" id="ENOG5032EDM">
    <property type="taxonomic scope" value="Bacteria"/>
</dbReference>
<sequence length="393" mass="44537">MPLDERPTATPLPTAANLVNDWAIVNGVKHRKRRRQQTFLIVVAILFLALLIGVNFIWPAGFGVFIAVGGTVGALMVLYEVRLTKQIAQAEFIRDLQTSFTSDPEIGALWKKILLEEEITATDRFAMSNYLTFFETLHLLHQRGALDFSLTDDLFRNRFFRAIGHPAILRATILKNPESFKNIRDLVTEWVDHIVTNGKPTPPGYVTYAEATAEQAGYVRVELTVDDLDEVRELQRATLQELGSSPWLRTNDDDMLHLCLDGGGTESGHTLHKVVGWRKDGELVSIAILYDGQTGHESIRRYTTDDPAEMLASVNFKLIITHPAHKRNGLSHSLAFRLEQEARLRRKREIRATIHPDNVPSRRLFETLGYKYMGKTQTSYGERTIYAKALVTR</sequence>
<dbReference type="AlphaFoldDB" id="M3VFE7"/>
<dbReference type="InterPro" id="IPR016181">
    <property type="entry name" value="Acyl_CoA_acyltransferase"/>
</dbReference>
<dbReference type="Pfam" id="PF08445">
    <property type="entry name" value="FR47"/>
    <property type="match status" value="1"/>
</dbReference>
<dbReference type="STRING" id="410332.SAMN04488550_1665"/>